<keyword evidence="1" id="KW-0732">Signal</keyword>
<name>A0A8G2FHA1_ACIRU</name>
<evidence type="ECO:0008006" key="4">
    <source>
        <dbReference type="Google" id="ProtNLM"/>
    </source>
</evidence>
<keyword evidence="3" id="KW-1185">Reference proteome</keyword>
<protein>
    <recommendedName>
        <fullName evidence="4">Lipoprotein</fullName>
    </recommendedName>
</protein>
<dbReference type="EMBL" id="FTNE01000024">
    <property type="protein sequence ID" value="SIR31031.1"/>
    <property type="molecule type" value="Genomic_DNA"/>
</dbReference>
<sequence length="154" mass="15848">MNYRIARLIWPLIAILPAAGCASIVDGTSQVLSVQTIADGQPVSGAQCSLKSNKGTWFVTTPGTVTVHRGYDRLHLKCDKSGYQPGMLAVASSTKGMAFGNLLFGGVIGAGVDMSTGAAYDYPKLITVPMQPAPAATASVSANPAPQPASQPVD</sequence>
<comment type="caution">
    <text evidence="2">The sequence shown here is derived from an EMBL/GenBank/DDBJ whole genome shotgun (WGS) entry which is preliminary data.</text>
</comment>
<organism evidence="2 3">
    <name type="scientific">Acidiphilium rubrum</name>
    <dbReference type="NCBI Taxonomy" id="526"/>
    <lineage>
        <taxon>Bacteria</taxon>
        <taxon>Pseudomonadati</taxon>
        <taxon>Pseudomonadota</taxon>
        <taxon>Alphaproteobacteria</taxon>
        <taxon>Acetobacterales</taxon>
        <taxon>Acidocellaceae</taxon>
        <taxon>Acidiphilium</taxon>
    </lineage>
</organism>
<proteinExistence type="predicted"/>
<evidence type="ECO:0000313" key="2">
    <source>
        <dbReference type="EMBL" id="SIR31031.1"/>
    </source>
</evidence>
<accession>A0A8G2FHA1</accession>
<dbReference type="Proteomes" id="UP000186308">
    <property type="component" value="Unassembled WGS sequence"/>
</dbReference>
<feature type="chain" id="PRO_5034933363" description="Lipoprotein" evidence="1">
    <location>
        <begin position="23"/>
        <end position="154"/>
    </location>
</feature>
<feature type="signal peptide" evidence="1">
    <location>
        <begin position="1"/>
        <end position="22"/>
    </location>
</feature>
<dbReference type="AlphaFoldDB" id="A0A8G2FHA1"/>
<evidence type="ECO:0000256" key="1">
    <source>
        <dbReference type="SAM" id="SignalP"/>
    </source>
</evidence>
<evidence type="ECO:0000313" key="3">
    <source>
        <dbReference type="Proteomes" id="UP000186308"/>
    </source>
</evidence>
<reference evidence="2 3" key="1">
    <citation type="submission" date="2017-01" db="EMBL/GenBank/DDBJ databases">
        <authorList>
            <person name="Varghese N."/>
            <person name="Submissions S."/>
        </authorList>
    </citation>
    <scope>NUCLEOTIDE SEQUENCE [LARGE SCALE GENOMIC DNA]</scope>
    <source>
        <strain evidence="2 3">ATCC 35905</strain>
    </source>
</reference>
<gene>
    <name evidence="2" type="ORF">SAMN05421828_1243</name>
</gene>